<accession>A0ABV0R559</accession>
<dbReference type="Proteomes" id="UP001434883">
    <property type="component" value="Unassembled WGS sequence"/>
</dbReference>
<evidence type="ECO:0000313" key="2">
    <source>
        <dbReference type="EMBL" id="MEQ2202672.1"/>
    </source>
</evidence>
<organism evidence="2 3">
    <name type="scientific">Xenoophorus captivus</name>
    <dbReference type="NCBI Taxonomy" id="1517983"/>
    <lineage>
        <taxon>Eukaryota</taxon>
        <taxon>Metazoa</taxon>
        <taxon>Chordata</taxon>
        <taxon>Craniata</taxon>
        <taxon>Vertebrata</taxon>
        <taxon>Euteleostomi</taxon>
        <taxon>Actinopterygii</taxon>
        <taxon>Neopterygii</taxon>
        <taxon>Teleostei</taxon>
        <taxon>Neoteleostei</taxon>
        <taxon>Acanthomorphata</taxon>
        <taxon>Ovalentaria</taxon>
        <taxon>Atherinomorphae</taxon>
        <taxon>Cyprinodontiformes</taxon>
        <taxon>Goodeidae</taxon>
        <taxon>Xenoophorus</taxon>
    </lineage>
</organism>
<comment type="caution">
    <text evidence="2">The sequence shown here is derived from an EMBL/GenBank/DDBJ whole genome shotgun (WGS) entry which is preliminary data.</text>
</comment>
<keyword evidence="3" id="KW-1185">Reference proteome</keyword>
<dbReference type="EMBL" id="JAHRIN010033858">
    <property type="protein sequence ID" value="MEQ2202672.1"/>
    <property type="molecule type" value="Genomic_DNA"/>
</dbReference>
<evidence type="ECO:0000256" key="1">
    <source>
        <dbReference type="SAM" id="MobiDB-lite"/>
    </source>
</evidence>
<reference evidence="2 3" key="1">
    <citation type="submission" date="2021-06" db="EMBL/GenBank/DDBJ databases">
        <authorList>
            <person name="Palmer J.M."/>
        </authorList>
    </citation>
    <scope>NUCLEOTIDE SEQUENCE [LARGE SCALE GENOMIC DNA]</scope>
    <source>
        <strain evidence="2 3">XC_2019</strain>
        <tissue evidence="2">Muscle</tissue>
    </source>
</reference>
<evidence type="ECO:0000313" key="3">
    <source>
        <dbReference type="Proteomes" id="UP001434883"/>
    </source>
</evidence>
<feature type="region of interest" description="Disordered" evidence="1">
    <location>
        <begin position="60"/>
        <end position="96"/>
    </location>
</feature>
<name>A0ABV0R559_9TELE</name>
<sequence>MTKEQNLQTGMRKMRHGERTKTGMNIGRLYMNRNSINQRGTMTSRNPEVVPCWHRVQAGNHKVIQRRHEHQETSGDGTLQRNSGDDNPQRSSTDLSSISGTLEAWNHGANLEAWNHGGTLENGVEACRTLDGGLESSMEAWSTLDGAL</sequence>
<protein>
    <submittedName>
        <fullName evidence="2">Uncharacterized protein</fullName>
    </submittedName>
</protein>
<gene>
    <name evidence="2" type="ORF">XENOCAPTIV_011735</name>
</gene>
<feature type="region of interest" description="Disordered" evidence="1">
    <location>
        <begin position="1"/>
        <end position="21"/>
    </location>
</feature>
<proteinExistence type="predicted"/>